<keyword evidence="1" id="KW-0472">Membrane</keyword>
<evidence type="ECO:0000313" key="2">
    <source>
        <dbReference type="EMBL" id="JAH44449.1"/>
    </source>
</evidence>
<dbReference type="EMBL" id="GBXM01064128">
    <property type="protein sequence ID" value="JAH44449.1"/>
    <property type="molecule type" value="Transcribed_RNA"/>
</dbReference>
<keyword evidence="1" id="KW-1133">Transmembrane helix</keyword>
<accession>A0A0E9SSW3</accession>
<name>A0A0E9SSW3_ANGAN</name>
<proteinExistence type="predicted"/>
<dbReference type="AlphaFoldDB" id="A0A0E9SSW3"/>
<organism evidence="2">
    <name type="scientific">Anguilla anguilla</name>
    <name type="common">European freshwater eel</name>
    <name type="synonym">Muraena anguilla</name>
    <dbReference type="NCBI Taxonomy" id="7936"/>
    <lineage>
        <taxon>Eukaryota</taxon>
        <taxon>Metazoa</taxon>
        <taxon>Chordata</taxon>
        <taxon>Craniata</taxon>
        <taxon>Vertebrata</taxon>
        <taxon>Euteleostomi</taxon>
        <taxon>Actinopterygii</taxon>
        <taxon>Neopterygii</taxon>
        <taxon>Teleostei</taxon>
        <taxon>Anguilliformes</taxon>
        <taxon>Anguillidae</taxon>
        <taxon>Anguilla</taxon>
    </lineage>
</organism>
<feature type="transmembrane region" description="Helical" evidence="1">
    <location>
        <begin position="12"/>
        <end position="31"/>
    </location>
</feature>
<keyword evidence="1" id="KW-0812">Transmembrane</keyword>
<reference evidence="2" key="1">
    <citation type="submission" date="2014-11" db="EMBL/GenBank/DDBJ databases">
        <authorList>
            <person name="Amaro Gonzalez C."/>
        </authorList>
    </citation>
    <scope>NUCLEOTIDE SEQUENCE</scope>
</reference>
<evidence type="ECO:0000256" key="1">
    <source>
        <dbReference type="SAM" id="Phobius"/>
    </source>
</evidence>
<reference evidence="2" key="2">
    <citation type="journal article" date="2015" name="Fish Shellfish Immunol.">
        <title>Early steps in the European eel (Anguilla anguilla)-Vibrio vulnificus interaction in the gills: Role of the RtxA13 toxin.</title>
        <authorList>
            <person name="Callol A."/>
            <person name="Pajuelo D."/>
            <person name="Ebbesson L."/>
            <person name="Teles M."/>
            <person name="MacKenzie S."/>
            <person name="Amaro C."/>
        </authorList>
    </citation>
    <scope>NUCLEOTIDE SEQUENCE</scope>
</reference>
<protein>
    <submittedName>
        <fullName evidence="2">Uncharacterized protein</fullName>
    </submittedName>
</protein>
<sequence>MTHGSVELHAHLKMISFCMSAMCCFNVCYILL</sequence>